<proteinExistence type="predicted"/>
<keyword evidence="3" id="KW-1185">Reference proteome</keyword>
<gene>
    <name evidence="2" type="ORF">J2W94_001553</name>
</gene>
<dbReference type="Proteomes" id="UP001254759">
    <property type="component" value="Unassembled WGS sequence"/>
</dbReference>
<accession>A0ABU1RR74</accession>
<evidence type="ECO:0000313" key="2">
    <source>
        <dbReference type="EMBL" id="MDR6841268.1"/>
    </source>
</evidence>
<reference evidence="2 3" key="1">
    <citation type="submission" date="2023-07" db="EMBL/GenBank/DDBJ databases">
        <title>Sorghum-associated microbial communities from plants grown in Nebraska, USA.</title>
        <authorList>
            <person name="Schachtman D."/>
        </authorList>
    </citation>
    <scope>NUCLEOTIDE SEQUENCE [LARGE SCALE GENOMIC DNA]</scope>
    <source>
        <strain evidence="2 3">BE107</strain>
    </source>
</reference>
<comment type="caution">
    <text evidence="2">The sequence shown here is derived from an EMBL/GenBank/DDBJ whole genome shotgun (WGS) entry which is preliminary data.</text>
</comment>
<sequence length="303" mass="32385">MFFSCPHCRDLVATDRETNLPPVLCPRCGGVLRKETTKVPAKGNPSFASLLHGTAPAPAVAETDAPQPVQETTDDETGDSDKVEATTDDGPLSDAPNDEPSVGVDEIETTDLAPDEIATRAQEPAALSSATQYQDPSFTRQRLQPATPVHTAKWQWAALVVLAMTLALQVMVADRVRLAADASWRPMISSLCGLVGCSVPTWHQPGAFAMLSRDVSPISGTPGGLNVQATFRNDARWSQAWPVLLLSLSDADGRVLGSRAFSPKEYLGAAATQTELAPGQSAQIELKLHEPNPDVVAFSFDFR</sequence>
<evidence type="ECO:0000313" key="3">
    <source>
        <dbReference type="Proteomes" id="UP001254759"/>
    </source>
</evidence>
<protein>
    <recommendedName>
        <fullName evidence="4">DUF3426 domain-containing protein</fullName>
    </recommendedName>
</protein>
<dbReference type="InterPro" id="IPR021834">
    <property type="entry name" value="DUF3426"/>
</dbReference>
<feature type="region of interest" description="Disordered" evidence="1">
    <location>
        <begin position="38"/>
        <end position="103"/>
    </location>
</feature>
<dbReference type="RefSeq" id="WP_310091891.1">
    <property type="nucleotide sequence ID" value="NZ_JAVDTT010000002.1"/>
</dbReference>
<evidence type="ECO:0008006" key="4">
    <source>
        <dbReference type="Google" id="ProtNLM"/>
    </source>
</evidence>
<evidence type="ECO:0000256" key="1">
    <source>
        <dbReference type="SAM" id="MobiDB-lite"/>
    </source>
</evidence>
<name>A0ABU1RR74_9GAMM</name>
<organism evidence="2 3">
    <name type="scientific">Pseudoxanthomonas sacheonensis</name>
    <dbReference type="NCBI Taxonomy" id="443615"/>
    <lineage>
        <taxon>Bacteria</taxon>
        <taxon>Pseudomonadati</taxon>
        <taxon>Pseudomonadota</taxon>
        <taxon>Gammaproteobacteria</taxon>
        <taxon>Lysobacterales</taxon>
        <taxon>Lysobacteraceae</taxon>
        <taxon>Pseudoxanthomonas</taxon>
    </lineage>
</organism>
<dbReference type="Pfam" id="PF11906">
    <property type="entry name" value="DUF3426"/>
    <property type="match status" value="1"/>
</dbReference>
<dbReference type="EMBL" id="JAVDTT010000002">
    <property type="protein sequence ID" value="MDR6841268.1"/>
    <property type="molecule type" value="Genomic_DNA"/>
</dbReference>